<dbReference type="AlphaFoldDB" id="A0A834GWX5"/>
<feature type="compositionally biased region" description="Basic residues" evidence="3">
    <location>
        <begin position="796"/>
        <end position="807"/>
    </location>
</feature>
<dbReference type="EMBL" id="WJXA01000006">
    <property type="protein sequence ID" value="KAF7141338.1"/>
    <property type="molecule type" value="Genomic_DNA"/>
</dbReference>
<dbReference type="Proteomes" id="UP000626092">
    <property type="component" value="Unassembled WGS sequence"/>
</dbReference>
<name>A0A834GWX5_RHOSS</name>
<dbReference type="SMART" id="SM00369">
    <property type="entry name" value="LRR_TYP"/>
    <property type="match status" value="3"/>
</dbReference>
<dbReference type="InterPro" id="IPR032675">
    <property type="entry name" value="LRR_dom_sf"/>
</dbReference>
<dbReference type="GO" id="GO:0051707">
    <property type="term" value="P:response to other organism"/>
    <property type="evidence" value="ECO:0007669"/>
    <property type="project" value="UniProtKB-ARBA"/>
</dbReference>
<dbReference type="InterPro" id="IPR001611">
    <property type="entry name" value="Leu-rich_rpt"/>
</dbReference>
<proteinExistence type="predicted"/>
<evidence type="ECO:0000313" key="4">
    <source>
        <dbReference type="EMBL" id="KAF7141338.1"/>
    </source>
</evidence>
<feature type="region of interest" description="Disordered" evidence="3">
    <location>
        <begin position="758"/>
        <end position="823"/>
    </location>
</feature>
<keyword evidence="2" id="KW-0677">Repeat</keyword>
<sequence length="823" mass="90725">MEGGVANAVNGDDVYGDGSGLVAIVGPTSTGNGRELGPCLLMWWLLGVEGAVRKAERPEVGVDVGDDDVVSAIVGIVERGDDAGVAVVHAAAVNFPTWVCEFDILFFECNEFIHICQRRAVVLGKASREKLKKSNSGRPFSETSLFLETIEYFESTVLTEMSKFNCFSALVGRKKDKGDKSITADYNKKLKTLQVRLETNESKSTSFSVPVPFGISENSRCKVKVMDHKSPVEEEATEVAYEGEDELDEDLSMKRDNSDFDLQSHVVDLNSETNQAIIENKEFFATQFERKPDKDSEEGDGLIQNGNISDPGVWKAEFWASPELKRSCSDLETREVFRRISDQLPPSKSESFEELQQLADRFLEEARPENSGSPRSVMSHCSADKVMLKKHSSSQVLPSRSRRLWWKLFLWSHRNLQPVGSLKPQTVSVASIYNQQGGYCSDTLEPNRALEVDAMESPNNEDNQNWNGFHGGVSGFMPQNQWVAFSTESPLTRVDEWVKELATQPVLSVNDDEERDNESGVDFPPSPENGKLLATNTSQLTRRPNLNLPEEILHANNVIRSLNSSSTVAHMTGIGLKVIPTLAQFTSLRSVNLSGNSIVHITSGSLPKGLHSLNLSRNKISTIEGIREVTRLRVLDLSYNRISRIGQGLSNCTLIKELYLAGNKISEVEGLHRLLKLTVLDLSFNKITTAKGLGQLVANYNSLLALNLLGNPIQSNISDEQLRKAACSLLPKLAYLNKQPINPQKAREVATESIAKAALGNSSRGTHRKTVKRVSQGGSVSSSLHRGGANASLGQKTKHKTKSRSRHHSDFKMKSAELASSSR</sequence>
<evidence type="ECO:0000256" key="2">
    <source>
        <dbReference type="ARBA" id="ARBA00022737"/>
    </source>
</evidence>
<dbReference type="PANTHER" id="PTHR15454">
    <property type="entry name" value="NISCHARIN RELATED"/>
    <property type="match status" value="1"/>
</dbReference>
<dbReference type="OrthoDB" id="1904536at2759"/>
<organism evidence="4 5">
    <name type="scientific">Rhododendron simsii</name>
    <name type="common">Sims's rhododendron</name>
    <dbReference type="NCBI Taxonomy" id="118357"/>
    <lineage>
        <taxon>Eukaryota</taxon>
        <taxon>Viridiplantae</taxon>
        <taxon>Streptophyta</taxon>
        <taxon>Embryophyta</taxon>
        <taxon>Tracheophyta</taxon>
        <taxon>Spermatophyta</taxon>
        <taxon>Magnoliopsida</taxon>
        <taxon>eudicotyledons</taxon>
        <taxon>Gunneridae</taxon>
        <taxon>Pentapetalae</taxon>
        <taxon>asterids</taxon>
        <taxon>Ericales</taxon>
        <taxon>Ericaceae</taxon>
        <taxon>Ericoideae</taxon>
        <taxon>Rhodoreae</taxon>
        <taxon>Rhododendron</taxon>
    </lineage>
</organism>
<dbReference type="PANTHER" id="PTHR15454:SF37">
    <property type="entry name" value="OUTER ARM DYNEIN LIGHT CHAIN 1 PROTEIN"/>
    <property type="match status" value="1"/>
</dbReference>
<accession>A0A834GWX5</accession>
<evidence type="ECO:0000256" key="3">
    <source>
        <dbReference type="SAM" id="MobiDB-lite"/>
    </source>
</evidence>
<reference evidence="4" key="1">
    <citation type="submission" date="2019-11" db="EMBL/GenBank/DDBJ databases">
        <authorList>
            <person name="Liu Y."/>
            <person name="Hou J."/>
            <person name="Li T.-Q."/>
            <person name="Guan C.-H."/>
            <person name="Wu X."/>
            <person name="Wu H.-Z."/>
            <person name="Ling F."/>
            <person name="Zhang R."/>
            <person name="Shi X.-G."/>
            <person name="Ren J.-P."/>
            <person name="Chen E.-F."/>
            <person name="Sun J.-M."/>
        </authorList>
    </citation>
    <scope>NUCLEOTIDE SEQUENCE</scope>
    <source>
        <strain evidence="4">Adult_tree_wgs_1</strain>
        <tissue evidence="4">Leaves</tissue>
    </source>
</reference>
<dbReference type="PROSITE" id="PS51450">
    <property type="entry name" value="LRR"/>
    <property type="match status" value="4"/>
</dbReference>
<keyword evidence="1" id="KW-0433">Leucine-rich repeat</keyword>
<dbReference type="SUPFAM" id="SSF52075">
    <property type="entry name" value="Outer arm dynein light chain 1"/>
    <property type="match status" value="1"/>
</dbReference>
<protein>
    <recommendedName>
        <fullName evidence="6">Outer arm dynein light chain 1 protein</fullName>
    </recommendedName>
</protein>
<dbReference type="GO" id="GO:0005737">
    <property type="term" value="C:cytoplasm"/>
    <property type="evidence" value="ECO:0007669"/>
    <property type="project" value="TreeGrafter"/>
</dbReference>
<feature type="region of interest" description="Disordered" evidence="3">
    <location>
        <begin position="509"/>
        <end position="531"/>
    </location>
</feature>
<dbReference type="FunFam" id="3.80.10.10:FF:000505">
    <property type="entry name" value="Outer arm dynein light chain 1 protein"/>
    <property type="match status" value="1"/>
</dbReference>
<evidence type="ECO:0000313" key="5">
    <source>
        <dbReference type="Proteomes" id="UP000626092"/>
    </source>
</evidence>
<evidence type="ECO:0000256" key="1">
    <source>
        <dbReference type="ARBA" id="ARBA00022614"/>
    </source>
</evidence>
<dbReference type="SMART" id="SM00365">
    <property type="entry name" value="LRR_SD22"/>
    <property type="match status" value="4"/>
</dbReference>
<gene>
    <name evidence="4" type="ORF">RHSIM_Rhsim06G0081100</name>
</gene>
<dbReference type="Pfam" id="PF13855">
    <property type="entry name" value="LRR_8"/>
    <property type="match status" value="1"/>
</dbReference>
<dbReference type="Gene3D" id="3.80.10.10">
    <property type="entry name" value="Ribonuclease Inhibitor"/>
    <property type="match status" value="2"/>
</dbReference>
<dbReference type="GO" id="GO:0006952">
    <property type="term" value="P:defense response"/>
    <property type="evidence" value="ECO:0007669"/>
    <property type="project" value="UniProtKB-ARBA"/>
</dbReference>
<dbReference type="InterPro" id="IPR003591">
    <property type="entry name" value="Leu-rich_rpt_typical-subtyp"/>
</dbReference>
<comment type="caution">
    <text evidence="4">The sequence shown here is derived from an EMBL/GenBank/DDBJ whole genome shotgun (WGS) entry which is preliminary data.</text>
</comment>
<keyword evidence="5" id="KW-1185">Reference proteome</keyword>
<dbReference type="FunFam" id="3.80.10.10:FF:000200">
    <property type="entry name" value="Outer arm dynein light chain 1 protein"/>
    <property type="match status" value="1"/>
</dbReference>
<evidence type="ECO:0008006" key="6">
    <source>
        <dbReference type="Google" id="ProtNLM"/>
    </source>
</evidence>